<keyword evidence="1" id="KW-0732">Signal</keyword>
<dbReference type="Proteomes" id="UP000756346">
    <property type="component" value="Unassembled WGS sequence"/>
</dbReference>
<keyword evidence="3" id="KW-1185">Reference proteome</keyword>
<evidence type="ECO:0000256" key="1">
    <source>
        <dbReference type="SAM" id="SignalP"/>
    </source>
</evidence>
<dbReference type="EMBL" id="JAGTJQ010000001">
    <property type="protein sequence ID" value="KAH7039808.1"/>
    <property type="molecule type" value="Genomic_DNA"/>
</dbReference>
<accession>A0A9P9BV06</accession>
<name>A0A9P9BV06_9PEZI</name>
<evidence type="ECO:0000313" key="2">
    <source>
        <dbReference type="EMBL" id="KAH7039808.1"/>
    </source>
</evidence>
<dbReference type="RefSeq" id="XP_046017863.1">
    <property type="nucleotide sequence ID" value="XM_046156181.1"/>
</dbReference>
<comment type="caution">
    <text evidence="2">The sequence shown here is derived from an EMBL/GenBank/DDBJ whole genome shotgun (WGS) entry which is preliminary data.</text>
</comment>
<dbReference type="AlphaFoldDB" id="A0A9P9BV06"/>
<gene>
    <name evidence="2" type="ORF">B0I36DRAFT_343646</name>
</gene>
<proteinExistence type="predicted"/>
<sequence>MRSSQLIALSGLVLSGANAQQYEANIAFALDSDSCGDGFYVGCSVNAGDCCTLASGFGEAKSVWFILGDQSPNVTGKVYTGGDCLEENFIGEQASGELNNFCYAKPAAVPGSAHYFPNGVTRVAQPGVVGGGSVVRKSAKECRSPDHLVFPGGARANIEGLAERDYKEM</sequence>
<evidence type="ECO:0000313" key="3">
    <source>
        <dbReference type="Proteomes" id="UP000756346"/>
    </source>
</evidence>
<protein>
    <submittedName>
        <fullName evidence="2">Uncharacterized protein</fullName>
    </submittedName>
</protein>
<organism evidence="2 3">
    <name type="scientific">Microdochium trichocladiopsis</name>
    <dbReference type="NCBI Taxonomy" id="1682393"/>
    <lineage>
        <taxon>Eukaryota</taxon>
        <taxon>Fungi</taxon>
        <taxon>Dikarya</taxon>
        <taxon>Ascomycota</taxon>
        <taxon>Pezizomycotina</taxon>
        <taxon>Sordariomycetes</taxon>
        <taxon>Xylariomycetidae</taxon>
        <taxon>Xylariales</taxon>
        <taxon>Microdochiaceae</taxon>
        <taxon>Microdochium</taxon>
    </lineage>
</organism>
<reference evidence="2" key="1">
    <citation type="journal article" date="2021" name="Nat. Commun.">
        <title>Genetic determinants of endophytism in the Arabidopsis root mycobiome.</title>
        <authorList>
            <person name="Mesny F."/>
            <person name="Miyauchi S."/>
            <person name="Thiergart T."/>
            <person name="Pickel B."/>
            <person name="Atanasova L."/>
            <person name="Karlsson M."/>
            <person name="Huettel B."/>
            <person name="Barry K.W."/>
            <person name="Haridas S."/>
            <person name="Chen C."/>
            <person name="Bauer D."/>
            <person name="Andreopoulos W."/>
            <person name="Pangilinan J."/>
            <person name="LaButti K."/>
            <person name="Riley R."/>
            <person name="Lipzen A."/>
            <person name="Clum A."/>
            <person name="Drula E."/>
            <person name="Henrissat B."/>
            <person name="Kohler A."/>
            <person name="Grigoriev I.V."/>
            <person name="Martin F.M."/>
            <person name="Hacquard S."/>
        </authorList>
    </citation>
    <scope>NUCLEOTIDE SEQUENCE</scope>
    <source>
        <strain evidence="2">MPI-CAGE-CH-0230</strain>
    </source>
</reference>
<dbReference type="OrthoDB" id="4766761at2759"/>
<feature type="signal peptide" evidence="1">
    <location>
        <begin position="1"/>
        <end position="19"/>
    </location>
</feature>
<dbReference type="GeneID" id="70185727"/>
<feature type="chain" id="PRO_5040491483" evidence="1">
    <location>
        <begin position="20"/>
        <end position="169"/>
    </location>
</feature>